<evidence type="ECO:0000313" key="2">
    <source>
        <dbReference type="Proteomes" id="UP000789366"/>
    </source>
</evidence>
<gene>
    <name evidence="1" type="ORF">SPELUC_LOCUS17492</name>
</gene>
<comment type="caution">
    <text evidence="1">The sequence shown here is derived from an EMBL/GenBank/DDBJ whole genome shotgun (WGS) entry which is preliminary data.</text>
</comment>
<protein>
    <submittedName>
        <fullName evidence="1">15228_t:CDS:1</fullName>
    </submittedName>
</protein>
<evidence type="ECO:0000313" key="1">
    <source>
        <dbReference type="EMBL" id="CAG8794073.1"/>
    </source>
</evidence>
<reference evidence="1" key="1">
    <citation type="submission" date="2021-06" db="EMBL/GenBank/DDBJ databases">
        <authorList>
            <person name="Kallberg Y."/>
            <person name="Tangrot J."/>
            <person name="Rosling A."/>
        </authorList>
    </citation>
    <scope>NUCLEOTIDE SEQUENCE</scope>
    <source>
        <strain evidence="1">28 12/20/2015</strain>
    </source>
</reference>
<sequence length="84" mass="9768">MSLFKKIANKFNKKTDDCIDQNIKPNDLKLNDDSLSAYFPDWEDEKKDNESTWSIDEKEVLETPILSTEQEDPSKNTLVVEETN</sequence>
<proteinExistence type="predicted"/>
<accession>A0ACA9RIT5</accession>
<organism evidence="1 2">
    <name type="scientific">Cetraspora pellucida</name>
    <dbReference type="NCBI Taxonomy" id="1433469"/>
    <lineage>
        <taxon>Eukaryota</taxon>
        <taxon>Fungi</taxon>
        <taxon>Fungi incertae sedis</taxon>
        <taxon>Mucoromycota</taxon>
        <taxon>Glomeromycotina</taxon>
        <taxon>Glomeromycetes</taxon>
        <taxon>Diversisporales</taxon>
        <taxon>Gigasporaceae</taxon>
        <taxon>Cetraspora</taxon>
    </lineage>
</organism>
<feature type="non-terminal residue" evidence="1">
    <location>
        <position position="84"/>
    </location>
</feature>
<name>A0ACA9RIT5_9GLOM</name>
<dbReference type="EMBL" id="CAJVPW010072077">
    <property type="protein sequence ID" value="CAG8794073.1"/>
    <property type="molecule type" value="Genomic_DNA"/>
</dbReference>
<dbReference type="Proteomes" id="UP000789366">
    <property type="component" value="Unassembled WGS sequence"/>
</dbReference>
<keyword evidence="2" id="KW-1185">Reference proteome</keyword>